<evidence type="ECO:0000256" key="1">
    <source>
        <dbReference type="ARBA" id="ARBA00012513"/>
    </source>
</evidence>
<evidence type="ECO:0000259" key="9">
    <source>
        <dbReference type="PROSITE" id="PS51190"/>
    </source>
</evidence>
<dbReference type="InterPro" id="IPR012582">
    <property type="entry name" value="DNAPKcs_CC3"/>
</dbReference>
<organism evidence="10 11">
    <name type="scientific">Daphnia galeata</name>
    <dbReference type="NCBI Taxonomy" id="27404"/>
    <lineage>
        <taxon>Eukaryota</taxon>
        <taxon>Metazoa</taxon>
        <taxon>Ecdysozoa</taxon>
        <taxon>Arthropoda</taxon>
        <taxon>Crustacea</taxon>
        <taxon>Branchiopoda</taxon>
        <taxon>Diplostraca</taxon>
        <taxon>Cladocera</taxon>
        <taxon>Anomopoda</taxon>
        <taxon>Daphniidae</taxon>
        <taxon>Daphnia</taxon>
    </lineage>
</organism>
<dbReference type="Pfam" id="PF20502">
    <property type="entry name" value="DNAPKcs_CC1-2"/>
    <property type="match status" value="1"/>
</dbReference>
<dbReference type="InterPro" id="IPR046804">
    <property type="entry name" value="DNA-PKcs_N"/>
</dbReference>
<dbReference type="InterPro" id="IPR000403">
    <property type="entry name" value="PI3/4_kinase_cat_dom"/>
</dbReference>
<protein>
    <recommendedName>
        <fullName evidence="1">non-specific serine/threonine protein kinase</fullName>
        <ecNumber evidence="1">2.7.11.1</ecNumber>
    </recommendedName>
</protein>
<dbReference type="InterPro" id="IPR046803">
    <property type="entry name" value="DNAPKcs_CC1-2"/>
</dbReference>
<evidence type="ECO:0000256" key="3">
    <source>
        <dbReference type="ARBA" id="ARBA00022741"/>
    </source>
</evidence>
<dbReference type="GO" id="GO:0000077">
    <property type="term" value="P:DNA damage checkpoint signaling"/>
    <property type="evidence" value="ECO:0007669"/>
    <property type="project" value="TreeGrafter"/>
</dbReference>
<name>A0A8J2VZP7_9CRUS</name>
<keyword evidence="4" id="KW-0418">Kinase</keyword>
<evidence type="ECO:0000256" key="5">
    <source>
        <dbReference type="ARBA" id="ARBA00022840"/>
    </source>
</evidence>
<dbReference type="OrthoDB" id="431717at2759"/>
<dbReference type="InterPro" id="IPR011009">
    <property type="entry name" value="Kinase-like_dom_sf"/>
</dbReference>
<dbReference type="GO" id="GO:0005524">
    <property type="term" value="F:ATP binding"/>
    <property type="evidence" value="ECO:0007669"/>
    <property type="project" value="UniProtKB-KW"/>
</dbReference>
<dbReference type="Pfam" id="PF08163">
    <property type="entry name" value="DNAPKcs_CC3"/>
    <property type="match status" value="1"/>
</dbReference>
<accession>A0A8J2VZP7</accession>
<dbReference type="InterPro" id="IPR014009">
    <property type="entry name" value="PIK_FAT"/>
</dbReference>
<dbReference type="InterPro" id="IPR016024">
    <property type="entry name" value="ARM-type_fold"/>
</dbReference>
<feature type="domain" description="PI3K/PI4K catalytic" evidence="7">
    <location>
        <begin position="3312"/>
        <end position="3630"/>
    </location>
</feature>
<dbReference type="Gene3D" id="1.10.1070.11">
    <property type="entry name" value="Phosphatidylinositol 3-/4-kinase, catalytic domain"/>
    <property type="match status" value="1"/>
</dbReference>
<dbReference type="InterPro" id="IPR036940">
    <property type="entry name" value="PI3/4_kinase_cat_sf"/>
</dbReference>
<dbReference type="Pfam" id="PF02260">
    <property type="entry name" value="FATC"/>
    <property type="match status" value="1"/>
</dbReference>
<sequence>MDRVLEGYLFQMHSGTCSDMREKMKDIKDIVSKANKCSVLMALMDTENGLISLLSKLRFSKKEENAEDVIKDALLILGDLLVKFGESLNNHLVAIKNSALVYLNSKNSKIRGASYFVLCQVVIAAQTTSPEILEELNLPALSNMLFEKMAASSDDSSSKAKMFFLVLLGRLAQYFPCTLKEKASRIIYQILYELEKEVKRQHDYKDKRVGGCIEALTGFLHSFNSILDQNCRDKIHGYLLMLITRFLLVDKRVHTKTGAYSYTALNMLAEHGNLFNDFLLKHCKSWFDILKSYALFEKTGVLENGLKALEKFIKEVVKSLKIEVDTTRKTIIIEFFVKSVIEILESVQASLELRGVSLKALGESSFLVSGTNVSHIFEYLLNKTTCICIQEDTSKTMDLFPICLESLGLVLMHYTVPIGIGRTQQLQKMLVHLFSCYLDIAEKNQCGRSVAVFLVGASTAVQNPLDFSDFVREFVIQSLIRSIRPELDSDSIKKYASLWVTILNFSRQTDLPFSLENRVRVSEVLDVQLVTATSAIIGRLNFTVNENDDSTVDEEKSCPQNPADWQLFHNLVDLLEDLFKAVEPKERLKDLLIPFGGEVVELSTKFPLVPGLYRILASVLLVIGADLPIVHHPHYQYYMSSLINRLAQLSNDVLVSAIQAVLASPSWLVTSLNSSVTDALASALKIGLTYPPMAEWPLNALEHWQTTLSFSCFDPIMENILPFLEPYLSSVEKLTKEVPFISGKRFTPSKENTAHTIDREVWANIQRRVVKLLGRMGPKCSSLVHQNEDQVIAHSATGWQISGHLEFGLPLSDMKPVIQLDAFLPRILHLVQHTNESETRMAACEFLHASVIFLTGTLSRRTEEMKKVYPLTPLYSKLFPVILNLAVDSEEVIRQLFNGLLIQLVHWFARPAFCQKMSDGRRTILGEETILLLEQLMESACSGLDTSLVRDLACDCLLEFLKWNIKQTSNEILWEDPAAPDFLFQKLRSSATHPSPHQRLGAAIVLNKLYRAMRESEPLTSIYTLDLLTHFVVCLSLAEQDPPSLGTVNESKKVLYNLMRTVILRRNLFENPDKRRRVAPFMIQGTLSELLEILLQHIFGSQQYCRRICVELCEILALPQSLTEVITLFLSRHLLENLLPCKFPLPARLDVYRILLQLDVINTSKCDTDINAVNQFEVFVKKIEGKLKEKSTSTEVPLNDKTIIENFTAWTCFLTEYLRKSQSYTFLRVETLVRASLLLSRLGFNFNTGASRKQLYTCLETEIFPLLKQHDAAIRSVLTSGEFQLDCLDFSERNSLDILQGLILITSSGCMGDNVSYCKSPTVLLKMAVDNIVSNDVALLNNSEINVGSVGSDSFSVRLKSSSMLIELALLIGLNIEILANEFRNPASIPNSAVTYGQYLRTKLGNSVFPVLVRQIKTMQPFLPQMGNSDSQQWTLLLELLLQVAHQSQDCEKKKWIVQNVLNSWSVLERHAEDYRQKGYLQSIVNCIANIDVDLVGQNNEVKRWIISSWNPSTDVNVASEMVLLLNIFVANCSESEEKSLTSSMQQFFTHNFPSKTTGLEKDSDKANYFSIFNRMIGMIRVPVVFHFLVDVFVLEPRHSCVPSFIQSVKNEDWTKSPCGNSLNRALTKLYQYAKNRAINPKTRIDEIEIIYVPLLTVLPSSVVELHLDELLADVLQMYEDTRTGIESCIQKTVLCALLAVAIVRVDYQRLSIHLNANFCALKKTLQLPDDGKSLNRCLMQFVLTIRKLVVPTNDNEVEIFENLERFAFKLMLSIGLVTPSFDEERLNLLIFKPMCQKITLWNAAVGTLRKYNLSVEVERHRKRFRVYIPTISTENRENKGYIPSQFLFGSSLSEDVYRFDFNQASFSTHFGSYDETRNESTSQLENEEIGGSSSLLYLTLDDLNKHPCMGLLVSLLEKMYSKQTVIADSEPEWMNHLRETLLNSSAHTNVVLFIVRLVINLKSIFQPYAKFWYKSLLIALFRKIGGEPLNSLFRDGLDMMLEWSKEKPPSVHDVEFAQAASSVLQFILKNIDNANLEILRDNMEMLKAIFCVWDKISLNIPYEIVEETLLSSGQKKAKLGLLILDVIVVHGFFPNNHERNPHFKQLLANFLKLEEKRDFTRSCAALCGSILFRETDKDFEKLVCDALQSWHHKKKDDVFIDLLHDVGIRYRGVLSKFAGINLSLLGSLHGGLKARCLEILAVSWNFLEDPWKEIGLKTIESILKGSEAGELCPALSLVKDLIPRLEIREWKPLWPTLIRLSRHGNIECRSRLYEVFKKAFDLSDPRDPEFAQAILRSCTDQDKELANKMQNFLAEKLPDSTMDRLLVYLTDFYSPGSEDYFLPYSSHFLLERTTHSHLYRESIFDQPLDDIPFQLLDLASLSSQSVSQRSPWKNFGRGFSYGSIQHGFLRATQSTVSNRGTFLPTPSSPATWLMAETQSGGPSFAPQVEVTASSQNLVKESFKSPLKSWKRFTSTGPTPVKLSYENRSKGSREASSQPVLYRKYRSGELPDIQIPSSSLIAPLCVVALNDPATAKSLFCHLLSALRRQINEIQGDDCEFALKINDALESILERHQPRNNNFNLAAAIMEYFWTNSVDVVTQTEKLVKLVKASHLQSLGILVIESCLPDCLVLEQCKKPRLEQVKPQSSGWFHVADLYGDIQNVDNVRAVVTYLTDCKDTTKKAIASESKHDWNKAFQFYSQALGDVTSPTVEMEFCREYGFKCLEQLGRWDEIGRLKPKTEPWNIRSHVRNSLQIFQTSQAVKELDIVNLHSVDPALLTDLAALALRNGNRDRAVTCISQATDELISRYSQLSTLNFGGRQNLLQHVCIITEIEAFLYQSDITTNGSLPQSGDNIVVWDSILALRTFFAQCEKKKNNLVPVESLRLQLAGIALEQKNVGLSRTFFNGVVGVHEPAICHRYLMQSKILAMESLTFDAGLNQLGALISAKETINRAVKTTANGSSEEVSWEIDRERFEACLCAQVFQVINNMQPKDLMTKEAKLLELWNVQQPREIIEKGLQHTERHTKLAEIQGDTTKIAEAYIILAKYLYKWKANISDEDYNIGLTQSVLASMRYGSVDGQALFPLVILAVKDNSSATAAFQHLRSNVPTFMFLPWVNQLVSYFALSSAIAKLLIEISERHPLHVKLPFAITRSTLSLEVLKMYETRTLEANLTMHDPTWKLFLKSLDYLKPPEKAAMDLLNSETWMNDFELFKSVYLNLPPPTATSSHGHVHHSFSVLFTSKFQEAFSTGRLSSDLANLLKSFKKETLPGRRSLRDYSPWLANYRIGDNFSNGILELPVLKGKTLKVEAVRDEIQYIQSKQFPVRLTFIVNGGMEYPVLIKHGEDVRQDERIIQLLNAIHVALMRDIDSKERSLRIRTFQVIPLTNSCGLFQWLTDTLTLKAFLNTDFTYHSSSIAVAEEICQMYPTKNVNYFMNTTQEKLMNNYSKLADRSYRYGLRGALKKLSQSPEAFFYLRNRLAASHGTLCSALWALGVGDRHLSNFLVSTKTGDIISIDYGMAFGTATNQLAVPEVVPCRLTTQFQHLIPGLGLNGPIRESMIHTLRVIKEESGSIIAALSIFVTEPTLDWLKRAETMATRSRTEASNNESTDWSPVEVIQRIENLLNGSHPSKITCDDLKRNTIFSTAEGRKLLPVLVSVVQGTSDPSTVAGSSDTIVNKRRIECYPSRRASMPKQELSSDQQVECLIDQSTDPACLSRMYWGWESWM</sequence>
<dbReference type="Gene3D" id="3.30.1010.10">
    <property type="entry name" value="Phosphatidylinositol 3-kinase Catalytic Subunit, Chain A, domain 4"/>
    <property type="match status" value="1"/>
</dbReference>
<keyword evidence="6" id="KW-0234">DNA repair</keyword>
<feature type="domain" description="FATC" evidence="9">
    <location>
        <begin position="3695"/>
        <end position="3727"/>
    </location>
</feature>
<dbReference type="GO" id="GO:0006303">
    <property type="term" value="P:double-strand break repair via nonhomologous end joining"/>
    <property type="evidence" value="ECO:0007669"/>
    <property type="project" value="InterPro"/>
</dbReference>
<proteinExistence type="predicted"/>
<dbReference type="GO" id="GO:0000723">
    <property type="term" value="P:telomere maintenance"/>
    <property type="evidence" value="ECO:0007669"/>
    <property type="project" value="TreeGrafter"/>
</dbReference>
<dbReference type="Pfam" id="PF20500">
    <property type="entry name" value="DNA-PKcs_N"/>
    <property type="match status" value="2"/>
</dbReference>
<dbReference type="GO" id="GO:0004674">
    <property type="term" value="F:protein serine/threonine kinase activity"/>
    <property type="evidence" value="ECO:0007669"/>
    <property type="project" value="UniProtKB-EC"/>
</dbReference>
<dbReference type="Proteomes" id="UP000789390">
    <property type="component" value="Unassembled WGS sequence"/>
</dbReference>
<dbReference type="PROSITE" id="PS51190">
    <property type="entry name" value="FATC"/>
    <property type="match status" value="1"/>
</dbReference>
<comment type="caution">
    <text evidence="10">The sequence shown here is derived from an EMBL/GenBank/DDBJ whole genome shotgun (WGS) entry which is preliminary data.</text>
</comment>
<dbReference type="InterPro" id="IPR003152">
    <property type="entry name" value="FATC_dom"/>
</dbReference>
<dbReference type="EMBL" id="CAKKLH010000027">
    <property type="protein sequence ID" value="CAH0099913.1"/>
    <property type="molecule type" value="Genomic_DNA"/>
</dbReference>
<dbReference type="PROSITE" id="PS50290">
    <property type="entry name" value="PI3_4_KINASE_3"/>
    <property type="match status" value="1"/>
</dbReference>
<evidence type="ECO:0000259" key="7">
    <source>
        <dbReference type="PROSITE" id="PS50290"/>
    </source>
</evidence>
<dbReference type="InterPro" id="IPR018936">
    <property type="entry name" value="PI3/4_kinase_CS"/>
</dbReference>
<keyword evidence="6" id="KW-0227">DNA damage</keyword>
<feature type="domain" description="FAT" evidence="8">
    <location>
        <begin position="2605"/>
        <end position="3156"/>
    </location>
</feature>
<dbReference type="SMART" id="SM01344">
    <property type="entry name" value="NUC194"/>
    <property type="match status" value="1"/>
</dbReference>
<evidence type="ECO:0000256" key="4">
    <source>
        <dbReference type="ARBA" id="ARBA00022777"/>
    </source>
</evidence>
<dbReference type="Pfam" id="PF19704">
    <property type="entry name" value="DNAPKcs_CC5"/>
    <property type="match status" value="2"/>
</dbReference>
<keyword evidence="5" id="KW-0067">ATP-binding</keyword>
<dbReference type="Gene3D" id="1.25.10.10">
    <property type="entry name" value="Leucine-rich Repeat Variant"/>
    <property type="match status" value="2"/>
</dbReference>
<keyword evidence="2" id="KW-0808">Transferase</keyword>
<dbReference type="EC" id="2.7.11.1" evidence="1"/>
<dbReference type="SUPFAM" id="SSF56112">
    <property type="entry name" value="Protein kinase-like (PK-like)"/>
    <property type="match status" value="1"/>
</dbReference>
<evidence type="ECO:0000256" key="6">
    <source>
        <dbReference type="ARBA" id="ARBA00023204"/>
    </source>
</evidence>
<dbReference type="GO" id="GO:0005694">
    <property type="term" value="C:chromosome"/>
    <property type="evidence" value="ECO:0007669"/>
    <property type="project" value="TreeGrafter"/>
</dbReference>
<evidence type="ECO:0000313" key="11">
    <source>
        <dbReference type="Proteomes" id="UP000789390"/>
    </source>
</evidence>
<reference evidence="10" key="1">
    <citation type="submission" date="2021-11" db="EMBL/GenBank/DDBJ databases">
        <authorList>
            <person name="Schell T."/>
        </authorList>
    </citation>
    <scope>NUCLEOTIDE SEQUENCE</scope>
    <source>
        <strain evidence="10">M5</strain>
    </source>
</reference>
<dbReference type="PANTHER" id="PTHR11139">
    <property type="entry name" value="ATAXIA TELANGIECTASIA MUTATED ATM -RELATED"/>
    <property type="match status" value="1"/>
</dbReference>
<dbReference type="SMART" id="SM00146">
    <property type="entry name" value="PI3Kc"/>
    <property type="match status" value="1"/>
</dbReference>
<dbReference type="PROSITE" id="PS51189">
    <property type="entry name" value="FAT"/>
    <property type="match status" value="1"/>
</dbReference>
<keyword evidence="11" id="KW-1185">Reference proteome</keyword>
<keyword evidence="3" id="KW-0547">Nucleotide-binding</keyword>
<dbReference type="InterPro" id="IPR011989">
    <property type="entry name" value="ARM-like"/>
</dbReference>
<dbReference type="SUPFAM" id="SSF48371">
    <property type="entry name" value="ARM repeat"/>
    <property type="match status" value="2"/>
</dbReference>
<dbReference type="Pfam" id="PF00454">
    <property type="entry name" value="PI3_PI4_kinase"/>
    <property type="match status" value="1"/>
</dbReference>
<dbReference type="GO" id="GO:0005634">
    <property type="term" value="C:nucleus"/>
    <property type="evidence" value="ECO:0007669"/>
    <property type="project" value="InterPro"/>
</dbReference>
<dbReference type="SMART" id="SM01343">
    <property type="entry name" value="FATC"/>
    <property type="match status" value="1"/>
</dbReference>
<dbReference type="InterPro" id="IPR050517">
    <property type="entry name" value="DDR_Repair_Kinase"/>
</dbReference>
<dbReference type="PANTHER" id="PTHR11139:SF72">
    <property type="entry name" value="SERINE-PROTEIN KINASE ATM"/>
    <property type="match status" value="1"/>
</dbReference>
<evidence type="ECO:0000256" key="2">
    <source>
        <dbReference type="ARBA" id="ARBA00022679"/>
    </source>
</evidence>
<dbReference type="InterPro" id="IPR045581">
    <property type="entry name" value="DNAPKcs_CC5"/>
</dbReference>
<evidence type="ECO:0000313" key="10">
    <source>
        <dbReference type="EMBL" id="CAH0099913.1"/>
    </source>
</evidence>
<dbReference type="PROSITE" id="PS00915">
    <property type="entry name" value="PI3_4_KINASE_1"/>
    <property type="match status" value="1"/>
</dbReference>
<gene>
    <name evidence="10" type="ORF">DGAL_LOCUS2071</name>
</gene>
<evidence type="ECO:0000259" key="8">
    <source>
        <dbReference type="PROSITE" id="PS51189"/>
    </source>
</evidence>